<comment type="caution">
    <text evidence="3">The sequence shown here is derived from an EMBL/GenBank/DDBJ whole genome shotgun (WGS) entry which is preliminary data.</text>
</comment>
<dbReference type="FunFam" id="3.40.50.300:FF:000808">
    <property type="entry name" value="Small GTP-binding protein, putative"/>
    <property type="match status" value="1"/>
</dbReference>
<gene>
    <name evidence="3" type="primary">RABF2B</name>
    <name evidence="3" type="ORF">GWK47_003073</name>
</gene>
<dbReference type="OrthoDB" id="63533at2759"/>
<comment type="similarity">
    <text evidence="1">Belongs to the small GTPase superfamily. Rab family.</text>
</comment>
<dbReference type="CDD" id="cd00154">
    <property type="entry name" value="Rab"/>
    <property type="match status" value="1"/>
</dbReference>
<dbReference type="Pfam" id="PF00071">
    <property type="entry name" value="Ras"/>
    <property type="match status" value="1"/>
</dbReference>
<dbReference type="AlphaFoldDB" id="A0A8J8WAC3"/>
<dbReference type="SMART" id="SM00175">
    <property type="entry name" value="RAB"/>
    <property type="match status" value="1"/>
</dbReference>
<dbReference type="GO" id="GO:0005525">
    <property type="term" value="F:GTP binding"/>
    <property type="evidence" value="ECO:0007669"/>
    <property type="project" value="InterPro"/>
</dbReference>
<dbReference type="InterPro" id="IPR027417">
    <property type="entry name" value="P-loop_NTPase"/>
</dbReference>
<dbReference type="SMART" id="SM00174">
    <property type="entry name" value="RHO"/>
    <property type="match status" value="1"/>
</dbReference>
<proteinExistence type="inferred from homology"/>
<dbReference type="PANTHER" id="PTHR47978">
    <property type="match status" value="1"/>
</dbReference>
<keyword evidence="2" id="KW-0547">Nucleotide-binding</keyword>
<dbReference type="SMART" id="SM00176">
    <property type="entry name" value="RAN"/>
    <property type="match status" value="1"/>
</dbReference>
<evidence type="ECO:0000313" key="4">
    <source>
        <dbReference type="Proteomes" id="UP000770661"/>
    </source>
</evidence>
<evidence type="ECO:0000256" key="1">
    <source>
        <dbReference type="ARBA" id="ARBA00006270"/>
    </source>
</evidence>
<dbReference type="Proteomes" id="UP000770661">
    <property type="component" value="Unassembled WGS sequence"/>
</dbReference>
<dbReference type="PRINTS" id="PR00449">
    <property type="entry name" value="RASTRNSFRMNG"/>
</dbReference>
<dbReference type="PROSITE" id="PS51417">
    <property type="entry name" value="ARF"/>
    <property type="match status" value="1"/>
</dbReference>
<evidence type="ECO:0000313" key="3">
    <source>
        <dbReference type="EMBL" id="KAG0696854.1"/>
    </source>
</evidence>
<dbReference type="GO" id="GO:0003924">
    <property type="term" value="F:GTPase activity"/>
    <property type="evidence" value="ECO:0007669"/>
    <property type="project" value="InterPro"/>
</dbReference>
<dbReference type="NCBIfam" id="TIGR00231">
    <property type="entry name" value="small_GTP"/>
    <property type="match status" value="1"/>
</dbReference>
<evidence type="ECO:0000256" key="2">
    <source>
        <dbReference type="ARBA" id="ARBA00022741"/>
    </source>
</evidence>
<dbReference type="PROSITE" id="PS51419">
    <property type="entry name" value="RAB"/>
    <property type="match status" value="1"/>
</dbReference>
<dbReference type="Gene3D" id="3.40.50.300">
    <property type="entry name" value="P-loop containing nucleotide triphosphate hydrolases"/>
    <property type="match status" value="1"/>
</dbReference>
<dbReference type="EMBL" id="JACEEZ010025850">
    <property type="protein sequence ID" value="KAG0696854.1"/>
    <property type="molecule type" value="Genomic_DNA"/>
</dbReference>
<dbReference type="PROSITE" id="PS51421">
    <property type="entry name" value="RAS"/>
    <property type="match status" value="1"/>
</dbReference>
<name>A0A8J8WAC3_CHIOP</name>
<reference evidence="3" key="1">
    <citation type="submission" date="2020-07" db="EMBL/GenBank/DDBJ databases">
        <title>The High-quality genome of the commercially important snow crab, Chionoecetes opilio.</title>
        <authorList>
            <person name="Jeong J.-H."/>
            <person name="Ryu S."/>
        </authorList>
    </citation>
    <scope>NUCLEOTIDE SEQUENCE</scope>
    <source>
        <strain evidence="3">MADBK_172401_WGS</strain>
        <tissue evidence="3">Digestive gland</tissue>
    </source>
</reference>
<keyword evidence="4" id="KW-1185">Reference proteome</keyword>
<dbReference type="InterPro" id="IPR001806">
    <property type="entry name" value="Small_GTPase"/>
</dbReference>
<dbReference type="InterPro" id="IPR005225">
    <property type="entry name" value="Small_GTP-bd"/>
</dbReference>
<sequence>MKTVAVKVVILGSQGVGKTSLVTRYETESFNRSTSSTIGASFSNVEVVIDDTKVKMQVWDTAGQERFRSMAPMYYRGANAALLVFDLTCYDTFTDVKSWAHELMSHVDGELMMVVVGNKTDLLEERVVGAAAATDYTASIGAYFFETSALDNTGVKEMFYAVAARMVQQSKSKKTNSALRVYSPDGKNDKQDDGASLRVIEVGEAQERGGSCSC</sequence>
<accession>A0A8J8WAC3</accession>
<protein>
    <submittedName>
        <fullName evidence="3">Ras-related protein RABF2b</fullName>
    </submittedName>
</protein>
<dbReference type="SMART" id="SM00173">
    <property type="entry name" value="RAS"/>
    <property type="match status" value="1"/>
</dbReference>
<dbReference type="SUPFAM" id="SSF52540">
    <property type="entry name" value="P-loop containing nucleoside triphosphate hydrolases"/>
    <property type="match status" value="1"/>
</dbReference>
<organism evidence="3 4">
    <name type="scientific">Chionoecetes opilio</name>
    <name type="common">Atlantic snow crab</name>
    <name type="synonym">Cancer opilio</name>
    <dbReference type="NCBI Taxonomy" id="41210"/>
    <lineage>
        <taxon>Eukaryota</taxon>
        <taxon>Metazoa</taxon>
        <taxon>Ecdysozoa</taxon>
        <taxon>Arthropoda</taxon>
        <taxon>Crustacea</taxon>
        <taxon>Multicrustacea</taxon>
        <taxon>Malacostraca</taxon>
        <taxon>Eumalacostraca</taxon>
        <taxon>Eucarida</taxon>
        <taxon>Decapoda</taxon>
        <taxon>Pleocyemata</taxon>
        <taxon>Brachyura</taxon>
        <taxon>Eubrachyura</taxon>
        <taxon>Majoidea</taxon>
        <taxon>Majidae</taxon>
        <taxon>Chionoecetes</taxon>
    </lineage>
</organism>
<dbReference type="PROSITE" id="PS51420">
    <property type="entry name" value="RHO"/>
    <property type="match status" value="1"/>
</dbReference>